<dbReference type="GO" id="GO:0005938">
    <property type="term" value="C:cell cortex"/>
    <property type="evidence" value="ECO:0007669"/>
    <property type="project" value="EnsemblMetazoa"/>
</dbReference>
<dbReference type="GO" id="GO:0004725">
    <property type="term" value="F:protein tyrosine phosphatase activity"/>
    <property type="evidence" value="ECO:0007669"/>
    <property type="project" value="InterPro"/>
</dbReference>
<dbReference type="eggNOG" id="KOG0106">
    <property type="taxonomic scope" value="Eukaryota"/>
</dbReference>
<dbReference type="HOGENOM" id="CLU_039673_1_0_1"/>
<reference evidence="2" key="1">
    <citation type="submission" date="2007-07" db="EMBL/GenBank/DDBJ databases">
        <title>PCAP assembly of the Caenorhabditis remanei genome.</title>
        <authorList>
            <consortium name="The Caenorhabditis remanei Sequencing Consortium"/>
            <person name="Wilson R.K."/>
        </authorList>
    </citation>
    <scope>NUCLEOTIDE SEQUENCE [LARGE SCALE GENOMIC DNA]</scope>
    <source>
        <strain evidence="2">PB4641</strain>
    </source>
</reference>
<evidence type="ECO:0000313" key="2">
    <source>
        <dbReference type="EMBL" id="EFO91436.1"/>
    </source>
</evidence>
<name>E3M444_CAERE</name>
<dbReference type="SMART" id="SM00194">
    <property type="entry name" value="PTPc"/>
    <property type="match status" value="1"/>
</dbReference>
<feature type="domain" description="Tyrosine-protein phosphatase" evidence="1">
    <location>
        <begin position="208"/>
        <end position="515"/>
    </location>
</feature>
<dbReference type="eggNOG" id="KOG0789">
    <property type="taxonomic scope" value="Eukaryota"/>
</dbReference>
<evidence type="ECO:0000313" key="3">
    <source>
        <dbReference type="Proteomes" id="UP000008281"/>
    </source>
</evidence>
<dbReference type="PRINTS" id="PR00700">
    <property type="entry name" value="PRTYPHPHTASE"/>
</dbReference>
<dbReference type="InterPro" id="IPR052782">
    <property type="entry name" value="Oocyte-zygote_transition_reg"/>
</dbReference>
<proteinExistence type="predicted"/>
<dbReference type="EMBL" id="DS268424">
    <property type="protein sequence ID" value="EFO91436.1"/>
    <property type="molecule type" value="Genomic_DNA"/>
</dbReference>
<dbReference type="OMA" id="WQERSKY"/>
<organism evidence="3">
    <name type="scientific">Caenorhabditis remanei</name>
    <name type="common">Caenorhabditis vulgaris</name>
    <dbReference type="NCBI Taxonomy" id="31234"/>
    <lineage>
        <taxon>Eukaryota</taxon>
        <taxon>Metazoa</taxon>
        <taxon>Ecdysozoa</taxon>
        <taxon>Nematoda</taxon>
        <taxon>Chromadorea</taxon>
        <taxon>Rhabditida</taxon>
        <taxon>Rhabditina</taxon>
        <taxon>Rhabditomorpha</taxon>
        <taxon>Rhabditoidea</taxon>
        <taxon>Rhabditidae</taxon>
        <taxon>Peloderinae</taxon>
        <taxon>Caenorhabditis</taxon>
    </lineage>
</organism>
<dbReference type="Proteomes" id="UP000008281">
    <property type="component" value="Unassembled WGS sequence"/>
</dbReference>
<dbReference type="SUPFAM" id="SSF52799">
    <property type="entry name" value="(Phosphotyrosine protein) phosphatases II"/>
    <property type="match status" value="1"/>
</dbReference>
<dbReference type="AlphaFoldDB" id="E3M444"/>
<keyword evidence="3" id="KW-1185">Reference proteome</keyword>
<evidence type="ECO:0000259" key="1">
    <source>
        <dbReference type="PROSITE" id="PS50055"/>
    </source>
</evidence>
<dbReference type="PROSITE" id="PS50055">
    <property type="entry name" value="TYR_PHOSPHATASE_PTP"/>
    <property type="match status" value="1"/>
</dbReference>
<dbReference type="GO" id="GO:0030703">
    <property type="term" value="P:eggshell formation"/>
    <property type="evidence" value="ECO:0007669"/>
    <property type="project" value="EnsemblMetazoa"/>
</dbReference>
<dbReference type="OrthoDB" id="5834449at2759"/>
<dbReference type="CDD" id="cd00047">
    <property type="entry name" value="PTPc"/>
    <property type="match status" value="1"/>
</dbReference>
<dbReference type="PANTHER" id="PTHR46163:SF7">
    <property type="entry name" value="PROTEIN TYROSINE PHOSPHATASE-LIKE PROTEIN EGG-3"/>
    <property type="match status" value="1"/>
</dbReference>
<sequence>MDTSGAHLLPLSNLSRSNSIEFKDAVINEKWVHSANRRKGHLTPKIPEKKRGWFGGGKSEEELLMERVEQHELEELQTFIAQKLFRVDGILCDEQTRIMLVEKLMNAKEYPTIAQEELVHRYGSSMAGWLRDRLVPTMSDCSSVLQRAASEFYKDKMSDPLCNWGQLNPEHVSMVASRIAKFTEEMSSKVKWSLLVEPGKFSCHLTEFVQEFNRLDRMFVNNELSDDESAQSSFNANYLTKARSKMVPCTEYSRVKLNDGLGQLDDRNALRNGMFSDEHEFLEEEGCTLKSTYGTTDFIHANYVRGGPLLNTFICAQAPLKNTQEDFWRMVFQEKCQFIVMLNSAVDSSTLGPLESANRSYCPYYWPRAEKQFLQFGCFRVTCVSVDSKADPLFTITKLKVQKVGGNLADDECDDELVLEHWQWDWQYLGDVHWPFRVLRKARQLSTPTIVQCIDGCSKAGTLVAIETTLMHFIRGSPITKSLILQSCVFVRLQRRLSVSSALLYLFIYRVVLHWIEPYVSKWYERAALGIRFKSIGFIQKYTGMIQEFSRITPAY</sequence>
<dbReference type="InParanoid" id="E3M444"/>
<dbReference type="SMART" id="SM00404">
    <property type="entry name" value="PTPc_motif"/>
    <property type="match status" value="1"/>
</dbReference>
<dbReference type="Pfam" id="PF00102">
    <property type="entry name" value="Y_phosphatase"/>
    <property type="match status" value="1"/>
</dbReference>
<gene>
    <name evidence="2" type="primary">Cre-egg-3</name>
    <name evidence="2" type="ORF">CRE_11857</name>
</gene>
<protein>
    <submittedName>
        <fullName evidence="2">CRE-EGG-3 protein</fullName>
    </submittedName>
</protein>
<dbReference type="GO" id="GO:0040038">
    <property type="term" value="P:polar body extrusion after meiotic divisions"/>
    <property type="evidence" value="ECO:0007669"/>
    <property type="project" value="EnsemblMetazoa"/>
</dbReference>
<dbReference type="GO" id="GO:1904778">
    <property type="term" value="P:positive regulation of protein localization to cell cortex"/>
    <property type="evidence" value="ECO:0007669"/>
    <property type="project" value="EnsemblMetazoa"/>
</dbReference>
<dbReference type="InterPro" id="IPR000242">
    <property type="entry name" value="PTP_cat"/>
</dbReference>
<dbReference type="STRING" id="31234.E3M444"/>
<dbReference type="Gene3D" id="3.90.190.10">
    <property type="entry name" value="Protein tyrosine phosphatase superfamily"/>
    <property type="match status" value="1"/>
</dbReference>
<dbReference type="PANTHER" id="PTHR46163">
    <property type="entry name" value="TYROSINE-PROTEIN PHOSPHATASE-RELATED"/>
    <property type="match status" value="1"/>
</dbReference>
<dbReference type="InterPro" id="IPR029021">
    <property type="entry name" value="Prot-tyrosine_phosphatase-like"/>
</dbReference>
<dbReference type="FunCoup" id="E3M444">
    <property type="interactions" value="184"/>
</dbReference>
<dbReference type="GO" id="GO:0030866">
    <property type="term" value="P:cortical actin cytoskeleton organization"/>
    <property type="evidence" value="ECO:0007669"/>
    <property type="project" value="EnsemblMetazoa"/>
</dbReference>
<accession>E3M444</accession>
<dbReference type="GO" id="GO:0019901">
    <property type="term" value="F:protein kinase binding"/>
    <property type="evidence" value="ECO:0007669"/>
    <property type="project" value="EnsemblMetazoa"/>
</dbReference>
<dbReference type="InterPro" id="IPR003595">
    <property type="entry name" value="Tyr_Pase_cat"/>
</dbReference>